<keyword evidence="3 11" id="KW-1134">Transmembrane beta strand</keyword>
<keyword evidence="9 11" id="KW-0472">Membrane</keyword>
<dbReference type="PANTHER" id="PTHR32552:SF81">
    <property type="entry name" value="TONB-DEPENDENT OUTER MEMBRANE RECEPTOR"/>
    <property type="match status" value="1"/>
</dbReference>
<dbReference type="SUPFAM" id="SSF56935">
    <property type="entry name" value="Porins"/>
    <property type="match status" value="1"/>
</dbReference>
<evidence type="ECO:0000259" key="15">
    <source>
        <dbReference type="Pfam" id="PF07715"/>
    </source>
</evidence>
<evidence type="ECO:0000256" key="1">
    <source>
        <dbReference type="ARBA" id="ARBA00004571"/>
    </source>
</evidence>
<dbReference type="EMBL" id="JAAWWK010000001">
    <property type="protein sequence ID" value="NKI16125.1"/>
    <property type="molecule type" value="Genomic_DNA"/>
</dbReference>
<dbReference type="Gene3D" id="2.40.170.20">
    <property type="entry name" value="TonB-dependent receptor, beta-barrel domain"/>
    <property type="match status" value="1"/>
</dbReference>
<evidence type="ECO:0000256" key="10">
    <source>
        <dbReference type="ARBA" id="ARBA00023237"/>
    </source>
</evidence>
<organism evidence="16 17">
    <name type="scientific">Spongiibacter thalassae</name>
    <dbReference type="NCBI Taxonomy" id="2721624"/>
    <lineage>
        <taxon>Bacteria</taxon>
        <taxon>Pseudomonadati</taxon>
        <taxon>Pseudomonadota</taxon>
        <taxon>Gammaproteobacteria</taxon>
        <taxon>Cellvibrionales</taxon>
        <taxon>Spongiibacteraceae</taxon>
        <taxon>Spongiibacter</taxon>
    </lineage>
</organism>
<feature type="domain" description="TonB-dependent receptor-like beta-barrel" evidence="14">
    <location>
        <begin position="239"/>
        <end position="666"/>
    </location>
</feature>
<dbReference type="InterPro" id="IPR000531">
    <property type="entry name" value="Beta-barrel_TonB"/>
</dbReference>
<evidence type="ECO:0000259" key="14">
    <source>
        <dbReference type="Pfam" id="PF00593"/>
    </source>
</evidence>
<evidence type="ECO:0000256" key="3">
    <source>
        <dbReference type="ARBA" id="ARBA00022452"/>
    </source>
</evidence>
<keyword evidence="17" id="KW-1185">Reference proteome</keyword>
<comment type="subcellular location">
    <subcellularLocation>
        <location evidence="1 11">Cell outer membrane</location>
        <topology evidence="1 11">Multi-pass membrane protein</topology>
    </subcellularLocation>
</comment>
<evidence type="ECO:0000256" key="6">
    <source>
        <dbReference type="ARBA" id="ARBA00023004"/>
    </source>
</evidence>
<dbReference type="PROSITE" id="PS52016">
    <property type="entry name" value="TONB_DEPENDENT_REC_3"/>
    <property type="match status" value="1"/>
</dbReference>
<gene>
    <name evidence="16" type="ORF">HCU74_01710</name>
</gene>
<keyword evidence="10 11" id="KW-0998">Cell outer membrane</keyword>
<keyword evidence="4" id="KW-0410">Iron transport</keyword>
<evidence type="ECO:0000256" key="11">
    <source>
        <dbReference type="PROSITE-ProRule" id="PRU01360"/>
    </source>
</evidence>
<dbReference type="InterPro" id="IPR039426">
    <property type="entry name" value="TonB-dep_rcpt-like"/>
</dbReference>
<evidence type="ECO:0000313" key="16">
    <source>
        <dbReference type="EMBL" id="NKI16125.1"/>
    </source>
</evidence>
<proteinExistence type="inferred from homology"/>
<accession>A0ABX1GAY0</accession>
<keyword evidence="8 12" id="KW-0798">TonB box</keyword>
<evidence type="ECO:0000256" key="4">
    <source>
        <dbReference type="ARBA" id="ARBA00022496"/>
    </source>
</evidence>
<dbReference type="RefSeq" id="WP_168448661.1">
    <property type="nucleotide sequence ID" value="NZ_JAAWWK010000001.1"/>
</dbReference>
<dbReference type="InterPro" id="IPR036942">
    <property type="entry name" value="Beta-barrel_TonB_sf"/>
</dbReference>
<evidence type="ECO:0000313" key="17">
    <source>
        <dbReference type="Proteomes" id="UP000765845"/>
    </source>
</evidence>
<evidence type="ECO:0000256" key="13">
    <source>
        <dbReference type="SAM" id="MobiDB-lite"/>
    </source>
</evidence>
<protein>
    <submittedName>
        <fullName evidence="16">TonB-dependent receptor</fullName>
    </submittedName>
</protein>
<evidence type="ECO:0000256" key="9">
    <source>
        <dbReference type="ARBA" id="ARBA00023136"/>
    </source>
</evidence>
<keyword evidence="7" id="KW-0406">Ion transport</keyword>
<dbReference type="InterPro" id="IPR012910">
    <property type="entry name" value="Plug_dom"/>
</dbReference>
<dbReference type="Proteomes" id="UP000765845">
    <property type="component" value="Unassembled WGS sequence"/>
</dbReference>
<comment type="caution">
    <text evidence="16">The sequence shown here is derived from an EMBL/GenBank/DDBJ whole genome shotgun (WGS) entry which is preliminary data.</text>
</comment>
<dbReference type="Pfam" id="PF00593">
    <property type="entry name" value="TonB_dep_Rec_b-barrel"/>
    <property type="match status" value="1"/>
</dbReference>
<feature type="region of interest" description="Disordered" evidence="13">
    <location>
        <begin position="246"/>
        <end position="283"/>
    </location>
</feature>
<evidence type="ECO:0000256" key="7">
    <source>
        <dbReference type="ARBA" id="ARBA00023065"/>
    </source>
</evidence>
<dbReference type="CDD" id="cd01347">
    <property type="entry name" value="ligand_gated_channel"/>
    <property type="match status" value="1"/>
</dbReference>
<dbReference type="Pfam" id="PF07715">
    <property type="entry name" value="Plug"/>
    <property type="match status" value="1"/>
</dbReference>
<sequence length="701" mass="77176">MRKFVKYSPIVWSLPLFVGPLTTHALLEEVVVTAQKRAENVQDVPIAITAATAELLEKTGITGSDELTQVVPNLQFSRQVGSATPFIRGVGTKNSSVGDESSVSTYVDGVYYSSMAGSVMDFNNIERVEVLRGPQGTLFGRNATGGLIHVITKDPVFDTTGMLGVGYGTYNEAQLNGYFSTGLSESVAVDVSAFYLNRDKGYGDNLTRGEERPGEESSSLRSKLLYDIDDKSSVIFSALRTNRRSDVGVARQPAEGTTATGGGTNTGDFQDVNTNQEPLADTDTDSYSAKYRRDFEHFELISTTARTVTHLDYLLDQDSGPAQIVNFYIRQYTKQLTQEFQFNSVGDGPLQWTAGLYYLNADAAYDNTVVTTPNADIGVDSVQETTSYAVYAQGSYDITSATKLTLGARHTQDDRELSGTTTVGTNVSPFAADESWSSPSWRLAVDHQLDDNVLLYGSYSRGFKSGVYNTLVVTGNAPQPVDPEELDAYEVGFKGDFLDRSLRVNAAAFYYDFQNLQLQQILGGAVFLFNVGDSEMYGAEIETQYYVTENLDLTASLALLDTEYTNFDNGPVISPNQNGSGNTQTFADLAGNEMTRAPKTTASVSANYRQDTSLGEVNYNVSYYYNDGFYWEPDNRTEQDSYDVLNAEVALTTKDETWRFRLYGRNMLDSEYSYYSQQSTFGDFVSSAPPATFGVEAEYRF</sequence>
<reference evidence="16 17" key="1">
    <citation type="submission" date="2020-04" db="EMBL/GenBank/DDBJ databases">
        <authorList>
            <person name="Yoon J."/>
        </authorList>
    </citation>
    <scope>NUCLEOTIDE SEQUENCE [LARGE SCALE GENOMIC DNA]</scope>
    <source>
        <strain evidence="16 17">KMU-166</strain>
    </source>
</reference>
<feature type="domain" description="TonB-dependent receptor plug" evidence="15">
    <location>
        <begin position="41"/>
        <end position="146"/>
    </location>
</feature>
<evidence type="ECO:0000256" key="5">
    <source>
        <dbReference type="ARBA" id="ARBA00022692"/>
    </source>
</evidence>
<keyword evidence="5 11" id="KW-0812">Transmembrane</keyword>
<keyword evidence="2 11" id="KW-0813">Transport</keyword>
<evidence type="ECO:0000256" key="12">
    <source>
        <dbReference type="RuleBase" id="RU003357"/>
    </source>
</evidence>
<comment type="similarity">
    <text evidence="11 12">Belongs to the TonB-dependent receptor family.</text>
</comment>
<evidence type="ECO:0000256" key="2">
    <source>
        <dbReference type="ARBA" id="ARBA00022448"/>
    </source>
</evidence>
<evidence type="ECO:0000256" key="8">
    <source>
        <dbReference type="ARBA" id="ARBA00023077"/>
    </source>
</evidence>
<keyword evidence="6" id="KW-0408">Iron</keyword>
<dbReference type="PANTHER" id="PTHR32552">
    <property type="entry name" value="FERRICHROME IRON RECEPTOR-RELATED"/>
    <property type="match status" value="1"/>
</dbReference>
<name>A0ABX1GAY0_9GAMM</name>
<keyword evidence="16" id="KW-0675">Receptor</keyword>